<evidence type="ECO:0000313" key="3">
    <source>
        <dbReference type="EMBL" id="SON91493.1"/>
    </source>
</evidence>
<sequence>MARLGASFSRLRGKVPEGRMGANAVSVGQRLRAPSQVLTCAQRHANGMLGSTSDGLPPHPIATRMSRGLRPTSQSAHRQCRSAPERAWPCG</sequence>
<evidence type="ECO:0000313" key="4">
    <source>
        <dbReference type="Proteomes" id="UP000234166"/>
    </source>
</evidence>
<accession>A0AB38E3B1</accession>
<name>A0AB38E3B1_XANCH</name>
<dbReference type="AlphaFoldDB" id="A0AB38E3B1"/>
<feature type="region of interest" description="Disordered" evidence="1">
    <location>
        <begin position="47"/>
        <end position="91"/>
    </location>
</feature>
<comment type="caution">
    <text evidence="3">The sequence shown here is derived from an EMBL/GenBank/DDBJ whole genome shotgun (WGS) entry which is preliminary data.</text>
</comment>
<evidence type="ECO:0000256" key="1">
    <source>
        <dbReference type="SAM" id="MobiDB-lite"/>
    </source>
</evidence>
<evidence type="ECO:0000313" key="2">
    <source>
        <dbReference type="EMBL" id="SON77817.1"/>
    </source>
</evidence>
<gene>
    <name evidence="2" type="ORF">XAP6984_1450032</name>
    <name evidence="3" type="ORF">XAP7430_580007</name>
</gene>
<reference evidence="4 5" key="1">
    <citation type="submission" date="2017-10" db="EMBL/GenBank/DDBJ databases">
        <authorList>
            <person name="Regsiter A."/>
            <person name="William W."/>
        </authorList>
    </citation>
    <scope>NUCLEOTIDE SEQUENCE [LARGE SCALE GENOMIC DNA]</scope>
    <source>
        <strain evidence="2 5">CFBP6984</strain>
        <strain evidence="3 4">CFBP7430</strain>
    </source>
</reference>
<dbReference type="Proteomes" id="UP000234166">
    <property type="component" value="Unassembled WGS sequence"/>
</dbReference>
<organism evidence="3 4">
    <name type="scientific">Xanthomonas campestris pv. phaseoli</name>
    <dbReference type="NCBI Taxonomy" id="317013"/>
    <lineage>
        <taxon>Bacteria</taxon>
        <taxon>Pseudomonadati</taxon>
        <taxon>Pseudomonadota</taxon>
        <taxon>Gammaproteobacteria</taxon>
        <taxon>Lysobacterales</taxon>
        <taxon>Lysobacteraceae</taxon>
        <taxon>Xanthomonas</taxon>
    </lineage>
</organism>
<dbReference type="EMBL" id="OCYS01000114">
    <property type="protein sequence ID" value="SON91493.1"/>
    <property type="molecule type" value="Genomic_DNA"/>
</dbReference>
<proteinExistence type="predicted"/>
<evidence type="ECO:0000313" key="5">
    <source>
        <dbReference type="Proteomes" id="UP000234181"/>
    </source>
</evidence>
<protein>
    <submittedName>
        <fullName evidence="3">Uncharacterized protein</fullName>
    </submittedName>
</protein>
<dbReference type="Proteomes" id="UP000234181">
    <property type="component" value="Unassembled WGS sequence"/>
</dbReference>
<keyword evidence="5" id="KW-1185">Reference proteome</keyword>
<dbReference type="EMBL" id="OCYT01000052">
    <property type="protein sequence ID" value="SON77817.1"/>
    <property type="molecule type" value="Genomic_DNA"/>
</dbReference>